<feature type="compositionally biased region" description="Low complexity" evidence="4">
    <location>
        <begin position="409"/>
        <end position="426"/>
    </location>
</feature>
<dbReference type="Gene3D" id="3.30.565.10">
    <property type="entry name" value="Histidine kinase-like ATPase, C-terminal domain"/>
    <property type="match status" value="1"/>
</dbReference>
<gene>
    <name evidence="8" type="ORF">ACA1_144940</name>
</gene>
<dbReference type="Gene3D" id="1.10.287.130">
    <property type="match status" value="1"/>
</dbReference>
<keyword evidence="5" id="KW-1133">Transmembrane helix</keyword>
<reference evidence="8 9" key="1">
    <citation type="journal article" date="2013" name="Genome Biol.">
        <title>Genome of Acanthamoeba castellanii highlights extensive lateral gene transfer and early evolution of tyrosine kinase signaling.</title>
        <authorList>
            <person name="Clarke M."/>
            <person name="Lohan A.J."/>
            <person name="Liu B."/>
            <person name="Lagkouvardos I."/>
            <person name="Roy S."/>
            <person name="Zafar N."/>
            <person name="Bertelli C."/>
            <person name="Schilde C."/>
            <person name="Kianianmomeni A."/>
            <person name="Burglin T.R."/>
            <person name="Frech C."/>
            <person name="Turcotte B."/>
            <person name="Kopec K.O."/>
            <person name="Synnott J.M."/>
            <person name="Choo C."/>
            <person name="Paponov I."/>
            <person name="Finkler A."/>
            <person name="Soon Heng Tan C."/>
            <person name="Hutchins A.P."/>
            <person name="Weinmeier T."/>
            <person name="Rattei T."/>
            <person name="Chu J.S."/>
            <person name="Gimenez G."/>
            <person name="Irimia M."/>
            <person name="Rigden D.J."/>
            <person name="Fitzpatrick D.A."/>
            <person name="Lorenzo-Morales J."/>
            <person name="Bateman A."/>
            <person name="Chiu C.H."/>
            <person name="Tang P."/>
            <person name="Hegemann P."/>
            <person name="Fromm H."/>
            <person name="Raoult D."/>
            <person name="Greub G."/>
            <person name="Miranda-Saavedra D."/>
            <person name="Chen N."/>
            <person name="Nash P."/>
            <person name="Ginger M.L."/>
            <person name="Horn M."/>
            <person name="Schaap P."/>
            <person name="Caler L."/>
            <person name="Loftus B."/>
        </authorList>
    </citation>
    <scope>NUCLEOTIDE SEQUENCE [LARGE SCALE GENOMIC DNA]</scope>
    <source>
        <strain evidence="8 9">Neff</strain>
    </source>
</reference>
<evidence type="ECO:0000259" key="6">
    <source>
        <dbReference type="PROSITE" id="PS50109"/>
    </source>
</evidence>
<proteinExistence type="predicted"/>
<keyword evidence="5" id="KW-0812">Transmembrane</keyword>
<dbReference type="VEuPathDB" id="AmoebaDB:ACA1_144940"/>
<dbReference type="SUPFAM" id="SSF52172">
    <property type="entry name" value="CheY-like"/>
    <property type="match status" value="1"/>
</dbReference>
<evidence type="ECO:0000256" key="2">
    <source>
        <dbReference type="ARBA" id="ARBA00023012"/>
    </source>
</evidence>
<dbReference type="PROSITE" id="PS50110">
    <property type="entry name" value="RESPONSE_REGULATORY"/>
    <property type="match status" value="1"/>
</dbReference>
<sequence>MSMAIELGLVWTLYVTRDLPLVAAGLAGATNAFILYLALMGSGGTQLGSSDLFAWLIYGPLLVFFVCGGRSGLYATAAVALQSIIFSTSFFSTAAQLHSSLGPVLKVVSNVTALVCIGALAYAGERTRARAHRRLRAVFARCEEAHDKLRDASEAKQKFLANMSHELRTPLHGITATALELLDTLSPLDKAARECCQLIAECGRLMRSLIEDILDFDQLESNRLLLDKLPFDVVHEVERAVRVLAGAAAKKKIELDTSTADVAHPSHVGDPLRFRQIVFNLLSNAIKFTPDGGRIRVSVANSDANPEEVNVEVADNGIGIGPDHLPHLFIGFSQEDNSARRRNGGTGLGLAISKKLCDAMGGTIALPLGSRQGLDLPLHGPATAATASVEPTTVDAEQPAATQEPTAVAAEASQSPAGSAPGSPVSPTRPQTTGLRSSTFIPSPLTVAPAKSPIADSSLHGVRVLLVEDNLVNQKVGVRMLASLGCSVQVAVDGEECLRILAAADRDDDDTDDRGFDVVLMDCQMPVMDGFQATQRIREREHKLTPTRRPLPVIALTASATKEYREQCFLSGMNDWLAKPFTKANLAHMLRKWVRPTHDSNTANNSSDFNNAASGLAANAITCT</sequence>
<dbReference type="OrthoDB" id="60033at2759"/>
<dbReference type="SMART" id="SM00448">
    <property type="entry name" value="REC"/>
    <property type="match status" value="1"/>
</dbReference>
<dbReference type="GeneID" id="14911308"/>
<dbReference type="SUPFAM" id="SSF47384">
    <property type="entry name" value="Homodimeric domain of signal transducing histidine kinase"/>
    <property type="match status" value="1"/>
</dbReference>
<evidence type="ECO:0000256" key="4">
    <source>
        <dbReference type="SAM" id="MobiDB-lite"/>
    </source>
</evidence>
<feature type="transmembrane region" description="Helical" evidence="5">
    <location>
        <begin position="52"/>
        <end position="68"/>
    </location>
</feature>
<evidence type="ECO:0000313" key="8">
    <source>
        <dbReference type="EMBL" id="ELR10893.1"/>
    </source>
</evidence>
<dbReference type="SMART" id="SM00387">
    <property type="entry name" value="HATPase_c"/>
    <property type="match status" value="1"/>
</dbReference>
<dbReference type="CDD" id="cd00082">
    <property type="entry name" value="HisKA"/>
    <property type="match status" value="1"/>
</dbReference>
<evidence type="ECO:0000259" key="7">
    <source>
        <dbReference type="PROSITE" id="PS50110"/>
    </source>
</evidence>
<dbReference type="CDD" id="cd17546">
    <property type="entry name" value="REC_hyHK_CKI1_RcsC-like"/>
    <property type="match status" value="1"/>
</dbReference>
<dbReference type="InterPro" id="IPR004358">
    <property type="entry name" value="Sig_transdc_His_kin-like_C"/>
</dbReference>
<dbReference type="SUPFAM" id="SSF55874">
    <property type="entry name" value="ATPase domain of HSP90 chaperone/DNA topoisomerase II/histidine kinase"/>
    <property type="match status" value="1"/>
</dbReference>
<dbReference type="PROSITE" id="PS50109">
    <property type="entry name" value="HIS_KIN"/>
    <property type="match status" value="1"/>
</dbReference>
<feature type="compositionally biased region" description="Polar residues" evidence="4">
    <location>
        <begin position="428"/>
        <end position="441"/>
    </location>
</feature>
<organism evidence="8 9">
    <name type="scientific">Acanthamoeba castellanii (strain ATCC 30010 / Neff)</name>
    <dbReference type="NCBI Taxonomy" id="1257118"/>
    <lineage>
        <taxon>Eukaryota</taxon>
        <taxon>Amoebozoa</taxon>
        <taxon>Discosea</taxon>
        <taxon>Longamoebia</taxon>
        <taxon>Centramoebida</taxon>
        <taxon>Acanthamoebidae</taxon>
        <taxon>Acanthamoeba</taxon>
    </lineage>
</organism>
<dbReference type="Proteomes" id="UP000011083">
    <property type="component" value="Unassembled WGS sequence"/>
</dbReference>
<dbReference type="InterPro" id="IPR005467">
    <property type="entry name" value="His_kinase_dom"/>
</dbReference>
<dbReference type="InterPro" id="IPR003594">
    <property type="entry name" value="HATPase_dom"/>
</dbReference>
<dbReference type="PANTHER" id="PTHR45339">
    <property type="entry name" value="HYBRID SIGNAL TRANSDUCTION HISTIDINE KINASE J"/>
    <property type="match status" value="1"/>
</dbReference>
<dbReference type="InterPro" id="IPR036097">
    <property type="entry name" value="HisK_dim/P_sf"/>
</dbReference>
<keyword evidence="2" id="KW-0902">Two-component regulatory system</keyword>
<dbReference type="OMA" id="WSRNEME"/>
<keyword evidence="9" id="KW-1185">Reference proteome</keyword>
<protein>
    <submittedName>
        <fullName evidence="8">ATPase/histidine kinase/DNA gyrase B/HSP90 domain containing protein</fullName>
    </submittedName>
</protein>
<accession>L8GDU6</accession>
<keyword evidence="8" id="KW-0418">Kinase</keyword>
<dbReference type="InterPro" id="IPR003661">
    <property type="entry name" value="HisK_dim/P_dom"/>
</dbReference>
<dbReference type="InterPro" id="IPR011006">
    <property type="entry name" value="CheY-like_superfamily"/>
</dbReference>
<feature type="transmembrane region" description="Helical" evidence="5">
    <location>
        <begin position="21"/>
        <end position="40"/>
    </location>
</feature>
<dbReference type="Gene3D" id="3.40.50.2300">
    <property type="match status" value="1"/>
</dbReference>
<evidence type="ECO:0000256" key="1">
    <source>
        <dbReference type="ARBA" id="ARBA00022553"/>
    </source>
</evidence>
<dbReference type="KEGG" id="acan:ACA1_144940"/>
<evidence type="ECO:0000256" key="3">
    <source>
        <dbReference type="PROSITE-ProRule" id="PRU00169"/>
    </source>
</evidence>
<keyword evidence="5" id="KW-0472">Membrane</keyword>
<keyword evidence="1 3" id="KW-0597">Phosphoprotein</keyword>
<dbReference type="CDD" id="cd16922">
    <property type="entry name" value="HATPase_EvgS-ArcB-TorS-like"/>
    <property type="match status" value="1"/>
</dbReference>
<evidence type="ECO:0000256" key="5">
    <source>
        <dbReference type="SAM" id="Phobius"/>
    </source>
</evidence>
<dbReference type="Pfam" id="PF00072">
    <property type="entry name" value="Response_reg"/>
    <property type="match status" value="1"/>
</dbReference>
<dbReference type="Pfam" id="PF00512">
    <property type="entry name" value="HisKA"/>
    <property type="match status" value="1"/>
</dbReference>
<dbReference type="SMART" id="SM00388">
    <property type="entry name" value="HisKA"/>
    <property type="match status" value="1"/>
</dbReference>
<feature type="region of interest" description="Disordered" evidence="4">
    <location>
        <begin position="384"/>
        <end position="441"/>
    </location>
</feature>
<dbReference type="AlphaFoldDB" id="L8GDU6"/>
<name>L8GDU6_ACACF</name>
<keyword evidence="8" id="KW-0808">Transferase</keyword>
<feature type="domain" description="Histidine kinase" evidence="6">
    <location>
        <begin position="162"/>
        <end position="384"/>
    </location>
</feature>
<feature type="modified residue" description="4-aspartylphosphate" evidence="3">
    <location>
        <position position="522"/>
    </location>
</feature>
<dbReference type="PRINTS" id="PR00344">
    <property type="entry name" value="BCTRLSENSOR"/>
</dbReference>
<evidence type="ECO:0000313" key="9">
    <source>
        <dbReference type="Proteomes" id="UP000011083"/>
    </source>
</evidence>
<feature type="domain" description="Response regulatory" evidence="7">
    <location>
        <begin position="463"/>
        <end position="594"/>
    </location>
</feature>
<dbReference type="Pfam" id="PF02518">
    <property type="entry name" value="HATPase_c"/>
    <property type="match status" value="1"/>
</dbReference>
<dbReference type="RefSeq" id="XP_004332906.1">
    <property type="nucleotide sequence ID" value="XM_004332858.1"/>
</dbReference>
<dbReference type="PANTHER" id="PTHR45339:SF1">
    <property type="entry name" value="HYBRID SIGNAL TRANSDUCTION HISTIDINE KINASE J"/>
    <property type="match status" value="1"/>
</dbReference>
<feature type="transmembrane region" description="Helical" evidence="5">
    <location>
        <begin position="107"/>
        <end position="124"/>
    </location>
</feature>
<dbReference type="InterPro" id="IPR036890">
    <property type="entry name" value="HATPase_C_sf"/>
</dbReference>
<dbReference type="EMBL" id="KB008171">
    <property type="protein sequence ID" value="ELR10893.1"/>
    <property type="molecule type" value="Genomic_DNA"/>
</dbReference>
<dbReference type="InterPro" id="IPR001789">
    <property type="entry name" value="Sig_transdc_resp-reg_receiver"/>
</dbReference>
<dbReference type="GO" id="GO:0000155">
    <property type="term" value="F:phosphorelay sensor kinase activity"/>
    <property type="evidence" value="ECO:0007669"/>
    <property type="project" value="InterPro"/>
</dbReference>